<protein>
    <recommendedName>
        <fullName evidence="3">diguanylate cyclase</fullName>
        <ecNumber evidence="3">2.7.7.65</ecNumber>
    </recommendedName>
</protein>
<comment type="caution">
    <text evidence="8">The sequence shown here is derived from an EMBL/GenBank/DDBJ whole genome shotgun (WGS) entry which is preliminary data.</text>
</comment>
<feature type="domain" description="GGDEF" evidence="7">
    <location>
        <begin position="427"/>
        <end position="566"/>
    </location>
</feature>
<gene>
    <name evidence="8" type="ORF">GEAM_2118</name>
</gene>
<keyword evidence="8" id="KW-0456">Lyase</keyword>
<dbReference type="PROSITE" id="PS50112">
    <property type="entry name" value="PAS"/>
    <property type="match status" value="3"/>
</dbReference>
<dbReference type="CDD" id="cd00130">
    <property type="entry name" value="PAS"/>
    <property type="match status" value="3"/>
</dbReference>
<dbReference type="InterPro" id="IPR013655">
    <property type="entry name" value="PAS_fold_3"/>
</dbReference>
<dbReference type="InterPro" id="IPR000700">
    <property type="entry name" value="PAS-assoc_C"/>
</dbReference>
<dbReference type="STRING" id="910964.GEAM_2118"/>
<dbReference type="SUPFAM" id="SSF55785">
    <property type="entry name" value="PYP-like sensor domain (PAS domain)"/>
    <property type="match status" value="3"/>
</dbReference>
<dbReference type="InterPro" id="IPR001610">
    <property type="entry name" value="PAC"/>
</dbReference>
<dbReference type="GeneID" id="78380456"/>
<evidence type="ECO:0000256" key="4">
    <source>
        <dbReference type="ARBA" id="ARBA00034247"/>
    </source>
</evidence>
<dbReference type="PANTHER" id="PTHR45138">
    <property type="entry name" value="REGULATORY COMPONENTS OF SENSORY TRANSDUCTION SYSTEM"/>
    <property type="match status" value="1"/>
</dbReference>
<accession>A0A085GAQ1</accession>
<evidence type="ECO:0000313" key="9">
    <source>
        <dbReference type="Proteomes" id="UP000028640"/>
    </source>
</evidence>
<dbReference type="eggNOG" id="COG3706">
    <property type="taxonomic scope" value="Bacteria"/>
</dbReference>
<dbReference type="GO" id="GO:0016829">
    <property type="term" value="F:lyase activity"/>
    <property type="evidence" value="ECO:0007669"/>
    <property type="project" value="UniProtKB-KW"/>
</dbReference>
<dbReference type="Gene3D" id="3.30.450.20">
    <property type="entry name" value="PAS domain"/>
    <property type="match status" value="3"/>
</dbReference>
<dbReference type="Gene3D" id="3.30.70.270">
    <property type="match status" value="1"/>
</dbReference>
<dbReference type="RefSeq" id="WP_034791235.1">
    <property type="nucleotide sequence ID" value="NZ_JMPJ01000053.1"/>
</dbReference>
<sequence length="573" mass="64998">MADEIQFQSAEGHLLREMASLRDIIDNNSDWIWEVDTQGRYVFSSNKCQEFLGVPPEHVLGKTPFDFMPADEATRVSAQFAAIAARRAPFGGLLNRNIRADGTEIILESSGIPLFDAAGEFRGYRGIDRNLTNLDQAPGQRLFQLETIYSNAPVGLCFIDLQMRYVTVNDAMANIIGLQPYEAIGRRVGVFLPGLAPLLTNALELAQRNEATPDREFSLPGNNQIFFVRIKAAYDTQNQLSGLSVAMTDITSLKRMERALRESQEHYRNMVELNPQIPWTADPKGLLNDVSSRFQRITGMTRQDILADKWIQSMHIEDRRGAVQTWEQCLKTGAPLDIEVRFCHVDRGWNWMRIRAAASYAPDGSIQRWYGTAEDVHERKLLELKLVKANRRLEIQARTDPLTKLPNRREFKKVLSHEYMRAKRNSSPLTVVMIDIDYFKNFNDHYGHLSGDACLRLVARTLRKALKRNTDVITRFGGEEFAAILPDTDLKGAWIVARQIMEAIETLGIKHSFSEFNRVTISQGIATYTPRENPDIEDQSDIVSAADQALYISKNNGRNQINAMPISARHNLL</sequence>
<comment type="catalytic activity">
    <reaction evidence="4">
        <text>2 GTP = 3',3'-c-di-GMP + 2 diphosphate</text>
        <dbReference type="Rhea" id="RHEA:24898"/>
        <dbReference type="ChEBI" id="CHEBI:33019"/>
        <dbReference type="ChEBI" id="CHEBI:37565"/>
        <dbReference type="ChEBI" id="CHEBI:58805"/>
        <dbReference type="EC" id="2.7.7.65"/>
    </reaction>
</comment>
<dbReference type="InterPro" id="IPR050469">
    <property type="entry name" value="Diguanylate_Cyclase"/>
</dbReference>
<feature type="domain" description="PAC" evidence="6">
    <location>
        <begin position="336"/>
        <end position="388"/>
    </location>
</feature>
<dbReference type="PROSITE" id="PS50113">
    <property type="entry name" value="PAC"/>
    <property type="match status" value="1"/>
</dbReference>
<dbReference type="NCBIfam" id="TIGR00254">
    <property type="entry name" value="GGDEF"/>
    <property type="match status" value="1"/>
</dbReference>
<dbReference type="GO" id="GO:0043709">
    <property type="term" value="P:cell adhesion involved in single-species biofilm formation"/>
    <property type="evidence" value="ECO:0007669"/>
    <property type="project" value="TreeGrafter"/>
</dbReference>
<dbReference type="NCBIfam" id="TIGR00229">
    <property type="entry name" value="sensory_box"/>
    <property type="match status" value="3"/>
</dbReference>
<comment type="pathway">
    <text evidence="2">Purine metabolism; 3',5'-cyclic di-GMP biosynthesis.</text>
</comment>
<dbReference type="SUPFAM" id="SSF55073">
    <property type="entry name" value="Nucleotide cyclase"/>
    <property type="match status" value="1"/>
</dbReference>
<name>A0A085GAQ1_EWIA3</name>
<keyword evidence="9" id="KW-1185">Reference proteome</keyword>
<dbReference type="SMART" id="SM00267">
    <property type="entry name" value="GGDEF"/>
    <property type="match status" value="1"/>
</dbReference>
<comment type="cofactor">
    <cofactor evidence="1">
        <name>Mg(2+)</name>
        <dbReference type="ChEBI" id="CHEBI:18420"/>
    </cofactor>
</comment>
<feature type="domain" description="PAS" evidence="5">
    <location>
        <begin position="141"/>
        <end position="210"/>
    </location>
</feature>
<evidence type="ECO:0000259" key="6">
    <source>
        <dbReference type="PROSITE" id="PS50113"/>
    </source>
</evidence>
<dbReference type="InterPro" id="IPR013656">
    <property type="entry name" value="PAS_4"/>
</dbReference>
<dbReference type="GO" id="GO:1902201">
    <property type="term" value="P:negative regulation of bacterial-type flagellum-dependent cell motility"/>
    <property type="evidence" value="ECO:0007669"/>
    <property type="project" value="TreeGrafter"/>
</dbReference>
<dbReference type="InterPro" id="IPR029787">
    <property type="entry name" value="Nucleotide_cyclase"/>
</dbReference>
<dbReference type="GO" id="GO:0005886">
    <property type="term" value="C:plasma membrane"/>
    <property type="evidence" value="ECO:0007669"/>
    <property type="project" value="TreeGrafter"/>
</dbReference>
<dbReference type="SMART" id="SM00091">
    <property type="entry name" value="PAS"/>
    <property type="match status" value="3"/>
</dbReference>
<organism evidence="8 9">
    <name type="scientific">Ewingella americana (strain ATCC 33852 / DSM 4580 / CCUG 14506 / JCM 5911 / LMG 7869 / NCTC 12157 / CDC 1468-78)</name>
    <dbReference type="NCBI Taxonomy" id="910964"/>
    <lineage>
        <taxon>Bacteria</taxon>
        <taxon>Pseudomonadati</taxon>
        <taxon>Pseudomonadota</taxon>
        <taxon>Gammaproteobacteria</taxon>
        <taxon>Enterobacterales</taxon>
        <taxon>Yersiniaceae</taxon>
        <taxon>Ewingella</taxon>
    </lineage>
</organism>
<dbReference type="EMBL" id="JMPJ01000053">
    <property type="protein sequence ID" value="KFC80796.1"/>
    <property type="molecule type" value="Genomic_DNA"/>
</dbReference>
<dbReference type="Pfam" id="PF08447">
    <property type="entry name" value="PAS_3"/>
    <property type="match status" value="1"/>
</dbReference>
<dbReference type="Pfam" id="PF08448">
    <property type="entry name" value="PAS_4"/>
    <property type="match status" value="2"/>
</dbReference>
<dbReference type="AlphaFoldDB" id="A0A085GAQ1"/>
<reference evidence="8 9" key="1">
    <citation type="submission" date="2014-05" db="EMBL/GenBank/DDBJ databases">
        <title>ATOL: Assembling a taxonomically balanced genome-scale reconstruction of the evolutionary history of the Enterobacteriaceae.</title>
        <authorList>
            <person name="Plunkett G.III."/>
            <person name="Neeno-Eckwall E.C."/>
            <person name="Glasner J.D."/>
            <person name="Perna N.T."/>
        </authorList>
    </citation>
    <scope>NUCLEOTIDE SEQUENCE [LARGE SCALE GENOMIC DNA]</scope>
    <source>
        <strain evidence="8 9">ATCC 33852</strain>
    </source>
</reference>
<dbReference type="GO" id="GO:0052621">
    <property type="term" value="F:diguanylate cyclase activity"/>
    <property type="evidence" value="ECO:0007669"/>
    <property type="project" value="UniProtKB-EC"/>
</dbReference>
<dbReference type="EC" id="2.7.7.65" evidence="3"/>
<dbReference type="PROSITE" id="PS50887">
    <property type="entry name" value="GGDEF"/>
    <property type="match status" value="1"/>
</dbReference>
<proteinExistence type="predicted"/>
<dbReference type="PANTHER" id="PTHR45138:SF9">
    <property type="entry name" value="DIGUANYLATE CYCLASE DGCM-RELATED"/>
    <property type="match status" value="1"/>
</dbReference>
<dbReference type="InterPro" id="IPR043128">
    <property type="entry name" value="Rev_trsase/Diguanyl_cyclase"/>
</dbReference>
<evidence type="ECO:0000259" key="5">
    <source>
        <dbReference type="PROSITE" id="PS50112"/>
    </source>
</evidence>
<dbReference type="CDD" id="cd01949">
    <property type="entry name" value="GGDEF"/>
    <property type="match status" value="1"/>
</dbReference>
<dbReference type="SMART" id="SM00086">
    <property type="entry name" value="PAC"/>
    <property type="match status" value="2"/>
</dbReference>
<dbReference type="OrthoDB" id="9812260at2"/>
<feature type="domain" description="PAS" evidence="5">
    <location>
        <begin position="263"/>
        <end position="333"/>
    </location>
</feature>
<dbReference type="Pfam" id="PF00990">
    <property type="entry name" value="GGDEF"/>
    <property type="match status" value="1"/>
</dbReference>
<evidence type="ECO:0000256" key="1">
    <source>
        <dbReference type="ARBA" id="ARBA00001946"/>
    </source>
</evidence>
<dbReference type="InterPro" id="IPR000014">
    <property type="entry name" value="PAS"/>
</dbReference>
<dbReference type="FunFam" id="3.30.70.270:FF:000001">
    <property type="entry name" value="Diguanylate cyclase domain protein"/>
    <property type="match status" value="1"/>
</dbReference>
<dbReference type="InterPro" id="IPR035965">
    <property type="entry name" value="PAS-like_dom_sf"/>
</dbReference>
<feature type="domain" description="PAS" evidence="5">
    <location>
        <begin position="17"/>
        <end position="87"/>
    </location>
</feature>
<dbReference type="Proteomes" id="UP000028640">
    <property type="component" value="Unassembled WGS sequence"/>
</dbReference>
<dbReference type="InterPro" id="IPR000160">
    <property type="entry name" value="GGDEF_dom"/>
</dbReference>
<evidence type="ECO:0000313" key="8">
    <source>
        <dbReference type="EMBL" id="KFC80796.1"/>
    </source>
</evidence>
<evidence type="ECO:0000256" key="2">
    <source>
        <dbReference type="ARBA" id="ARBA00004665"/>
    </source>
</evidence>
<dbReference type="eggNOG" id="COG3829">
    <property type="taxonomic scope" value="Bacteria"/>
</dbReference>
<evidence type="ECO:0000256" key="3">
    <source>
        <dbReference type="ARBA" id="ARBA00012528"/>
    </source>
</evidence>
<evidence type="ECO:0000259" key="7">
    <source>
        <dbReference type="PROSITE" id="PS50887"/>
    </source>
</evidence>